<dbReference type="FunFam" id="3.40.50.2020:FF:000023">
    <property type="entry name" value="Probable uracil phosphoribosyltransferase"/>
    <property type="match status" value="1"/>
</dbReference>
<feature type="compositionally biased region" description="Polar residues" evidence="10">
    <location>
        <begin position="1"/>
        <end position="13"/>
    </location>
</feature>
<evidence type="ECO:0000256" key="9">
    <source>
        <dbReference type="ARBA" id="ARBA00023134"/>
    </source>
</evidence>
<evidence type="ECO:0000313" key="12">
    <source>
        <dbReference type="EMBL" id="RWQ99219.1"/>
    </source>
</evidence>
<keyword evidence="6 12" id="KW-0328">Glycosyltransferase</keyword>
<evidence type="ECO:0000256" key="6">
    <source>
        <dbReference type="ARBA" id="ARBA00022676"/>
    </source>
</evidence>
<dbReference type="AlphaFoldDB" id="A0A443I555"/>
<accession>A0A443I555</accession>
<dbReference type="CDD" id="cd06223">
    <property type="entry name" value="PRTases_typeI"/>
    <property type="match status" value="1"/>
</dbReference>
<dbReference type="EC" id="2.4.2.9" evidence="4"/>
<comment type="caution">
    <text evidence="12">The sequence shown here is derived from an EMBL/GenBank/DDBJ whole genome shotgun (WGS) entry which is preliminary data.</text>
</comment>
<feature type="region of interest" description="Disordered" evidence="10">
    <location>
        <begin position="1"/>
        <end position="25"/>
    </location>
</feature>
<dbReference type="NCBIfam" id="NF001097">
    <property type="entry name" value="PRK00129.1"/>
    <property type="match status" value="1"/>
</dbReference>
<evidence type="ECO:0000259" key="11">
    <source>
        <dbReference type="Pfam" id="PF14681"/>
    </source>
</evidence>
<evidence type="ECO:0000256" key="10">
    <source>
        <dbReference type="SAM" id="MobiDB-lite"/>
    </source>
</evidence>
<dbReference type="VEuPathDB" id="FungiDB:C8Q69DRAFT_395800"/>
<evidence type="ECO:0000256" key="2">
    <source>
        <dbReference type="ARBA" id="ARBA00005180"/>
    </source>
</evidence>
<keyword evidence="7 12" id="KW-0808">Transferase</keyword>
<dbReference type="GO" id="GO:0005525">
    <property type="term" value="F:GTP binding"/>
    <property type="evidence" value="ECO:0007669"/>
    <property type="project" value="UniProtKB-KW"/>
</dbReference>
<evidence type="ECO:0000256" key="4">
    <source>
        <dbReference type="ARBA" id="ARBA00011894"/>
    </source>
</evidence>
<comment type="cofactor">
    <cofactor evidence="1">
        <name>Mg(2+)</name>
        <dbReference type="ChEBI" id="CHEBI:18420"/>
    </cofactor>
</comment>
<dbReference type="GO" id="GO:0004845">
    <property type="term" value="F:uracil phosphoribosyltransferase activity"/>
    <property type="evidence" value="ECO:0007669"/>
    <property type="project" value="UniProtKB-EC"/>
</dbReference>
<evidence type="ECO:0000256" key="3">
    <source>
        <dbReference type="ARBA" id="ARBA00009516"/>
    </source>
</evidence>
<evidence type="ECO:0000256" key="1">
    <source>
        <dbReference type="ARBA" id="ARBA00001946"/>
    </source>
</evidence>
<keyword evidence="8" id="KW-0547">Nucleotide-binding</keyword>
<keyword evidence="5" id="KW-0021">Allosteric enzyme</keyword>
<dbReference type="GO" id="GO:0008655">
    <property type="term" value="P:pyrimidine-containing compound salvage"/>
    <property type="evidence" value="ECO:0007669"/>
    <property type="project" value="UniProtKB-ARBA"/>
</dbReference>
<organism evidence="12 13">
    <name type="scientific">Byssochlamys spectabilis</name>
    <name type="common">Paecilomyces variotii</name>
    <dbReference type="NCBI Taxonomy" id="264951"/>
    <lineage>
        <taxon>Eukaryota</taxon>
        <taxon>Fungi</taxon>
        <taxon>Dikarya</taxon>
        <taxon>Ascomycota</taxon>
        <taxon>Pezizomycotina</taxon>
        <taxon>Eurotiomycetes</taxon>
        <taxon>Eurotiomycetidae</taxon>
        <taxon>Eurotiales</taxon>
        <taxon>Thermoascaceae</taxon>
        <taxon>Paecilomyces</taxon>
    </lineage>
</organism>
<name>A0A443I555_BYSSP</name>
<keyword evidence="9" id="KW-0342">GTP-binding</keyword>
<proteinExistence type="inferred from homology"/>
<dbReference type="Gene3D" id="3.40.50.2020">
    <property type="match status" value="1"/>
</dbReference>
<dbReference type="InterPro" id="IPR000836">
    <property type="entry name" value="PRTase_dom"/>
</dbReference>
<evidence type="ECO:0000313" key="13">
    <source>
        <dbReference type="Proteomes" id="UP000283841"/>
    </source>
</evidence>
<keyword evidence="13" id="KW-1185">Reference proteome</keyword>
<evidence type="ECO:0000256" key="8">
    <source>
        <dbReference type="ARBA" id="ARBA00022741"/>
    </source>
</evidence>
<dbReference type="EMBL" id="RCNU01000001">
    <property type="protein sequence ID" value="RWQ99219.1"/>
    <property type="molecule type" value="Genomic_DNA"/>
</dbReference>
<dbReference type="STRING" id="264951.A0A443I555"/>
<dbReference type="RefSeq" id="XP_028488864.1">
    <property type="nucleotide sequence ID" value="XM_028627705.1"/>
</dbReference>
<dbReference type="InterPro" id="IPR029057">
    <property type="entry name" value="PRTase-like"/>
</dbReference>
<dbReference type="Proteomes" id="UP000283841">
    <property type="component" value="Unassembled WGS sequence"/>
</dbReference>
<dbReference type="SUPFAM" id="SSF53271">
    <property type="entry name" value="PRTase-like"/>
    <property type="match status" value="1"/>
</dbReference>
<gene>
    <name evidence="12" type="ORF">C8Q69DRAFT_395800</name>
</gene>
<dbReference type="GeneID" id="39596982"/>
<reference evidence="12 13" key="1">
    <citation type="journal article" date="2018" name="Front. Microbiol.">
        <title>Genomic and genetic insights into a cosmopolitan fungus, Paecilomyces variotii (Eurotiales).</title>
        <authorList>
            <person name="Urquhart A.S."/>
            <person name="Mondo S.J."/>
            <person name="Makela M.R."/>
            <person name="Hane J.K."/>
            <person name="Wiebenga A."/>
            <person name="He G."/>
            <person name="Mihaltcheva S."/>
            <person name="Pangilinan J."/>
            <person name="Lipzen A."/>
            <person name="Barry K."/>
            <person name="de Vries R.P."/>
            <person name="Grigoriev I.V."/>
            <person name="Idnurm A."/>
        </authorList>
    </citation>
    <scope>NUCLEOTIDE SEQUENCE [LARGE SCALE GENOMIC DNA]</scope>
    <source>
        <strain evidence="12 13">CBS 101075</strain>
    </source>
</reference>
<comment type="similarity">
    <text evidence="3">Belongs to the UPRTase family.</text>
</comment>
<feature type="domain" description="Phosphoribosyltransferase" evidence="11">
    <location>
        <begin position="40"/>
        <end position="242"/>
    </location>
</feature>
<protein>
    <recommendedName>
        <fullName evidence="4">uracil phosphoribosyltransferase</fullName>
        <ecNumber evidence="4">2.4.2.9</ecNumber>
    </recommendedName>
</protein>
<comment type="pathway">
    <text evidence="2">Pyrimidine metabolism; UMP biosynthesis via salvage pathway; UMP from uracil: step 1/1.</text>
</comment>
<sequence length="242" mass="26282">MHQEVDGSSSSGTAPHDQENSNIFENGSQYTSNVVVLRCTPLLRSWMTTIRDARTDGHTFHKAVEQVSRMILFEALNLVPSELISVTTPTGATYAGTRPTKGVCGVSILRAGASLEQALRDCWNGSLNFGKILIQRDEETALPTHMYSKFPNDIRERMILLLEPMLATGGSACKAISIIKEQGVPESNIIFVNVIASTHGLGVIGKQFPDVTVVTAAVDSDLDEKKRIVPGLGDFGDRFYGT</sequence>
<evidence type="ECO:0000256" key="7">
    <source>
        <dbReference type="ARBA" id="ARBA00022679"/>
    </source>
</evidence>
<dbReference type="Pfam" id="PF14681">
    <property type="entry name" value="UPRTase"/>
    <property type="match status" value="1"/>
</dbReference>
<evidence type="ECO:0000256" key="5">
    <source>
        <dbReference type="ARBA" id="ARBA00022533"/>
    </source>
</evidence>